<evidence type="ECO:0000259" key="21">
    <source>
        <dbReference type="Pfam" id="PF24621"/>
    </source>
</evidence>
<dbReference type="SUPFAM" id="SSF56796">
    <property type="entry name" value="Dehydroquinate synthase-like"/>
    <property type="match status" value="1"/>
</dbReference>
<dbReference type="UniPathway" id="UPA00053">
    <property type="reaction ID" value="UER00085"/>
</dbReference>
<comment type="cofactor">
    <cofactor evidence="2 19">
        <name>NAD(+)</name>
        <dbReference type="ChEBI" id="CHEBI:57540"/>
    </cofactor>
</comment>
<dbReference type="InterPro" id="IPR050071">
    <property type="entry name" value="Dehydroquinate_synthase"/>
</dbReference>
<dbReference type="GO" id="GO:0046872">
    <property type="term" value="F:metal ion binding"/>
    <property type="evidence" value="ECO:0007669"/>
    <property type="project" value="UniProtKB-KW"/>
</dbReference>
<gene>
    <name evidence="19" type="primary">aroB</name>
    <name evidence="22" type="ordered locus">Plabr_0041</name>
</gene>
<dbReference type="EC" id="4.2.3.4" evidence="8 19"/>
<organism evidence="22 23">
    <name type="scientific">Rubinisphaera brasiliensis (strain ATCC 49424 / DSM 5305 / JCM 21570 / IAM 15109 / NBRC 103401 / IFAM 1448)</name>
    <name type="common">Planctomyces brasiliensis</name>
    <dbReference type="NCBI Taxonomy" id="756272"/>
    <lineage>
        <taxon>Bacteria</taxon>
        <taxon>Pseudomonadati</taxon>
        <taxon>Planctomycetota</taxon>
        <taxon>Planctomycetia</taxon>
        <taxon>Planctomycetales</taxon>
        <taxon>Planctomycetaceae</taxon>
        <taxon>Rubinisphaera</taxon>
    </lineage>
</organism>
<dbReference type="GO" id="GO:0000166">
    <property type="term" value="F:nucleotide binding"/>
    <property type="evidence" value="ECO:0007669"/>
    <property type="project" value="UniProtKB-KW"/>
</dbReference>
<evidence type="ECO:0000256" key="1">
    <source>
        <dbReference type="ARBA" id="ARBA00001393"/>
    </source>
</evidence>
<feature type="binding site" evidence="19">
    <location>
        <position position="178"/>
    </location>
    <ligand>
        <name>NAD(+)</name>
        <dbReference type="ChEBI" id="CHEBI:57540"/>
    </ligand>
</feature>
<dbReference type="eggNOG" id="COG0337">
    <property type="taxonomic scope" value="Bacteria"/>
</dbReference>
<dbReference type="InterPro" id="IPR030963">
    <property type="entry name" value="DHQ_synth_fam"/>
</dbReference>
<keyword evidence="12 19" id="KW-0479">Metal-binding</keyword>
<dbReference type="AlphaFoldDB" id="F0SLI9"/>
<comment type="catalytic activity">
    <reaction evidence="1 19">
        <text>7-phospho-2-dehydro-3-deoxy-D-arabino-heptonate = 3-dehydroquinate + phosphate</text>
        <dbReference type="Rhea" id="RHEA:21968"/>
        <dbReference type="ChEBI" id="CHEBI:32364"/>
        <dbReference type="ChEBI" id="CHEBI:43474"/>
        <dbReference type="ChEBI" id="CHEBI:58394"/>
        <dbReference type="EC" id="4.2.3.4"/>
    </reaction>
</comment>
<evidence type="ECO:0000256" key="16">
    <source>
        <dbReference type="ARBA" id="ARBA00023141"/>
    </source>
</evidence>
<dbReference type="FunFam" id="3.40.50.1970:FF:000007">
    <property type="entry name" value="Pentafunctional AROM polypeptide"/>
    <property type="match status" value="1"/>
</dbReference>
<evidence type="ECO:0000256" key="14">
    <source>
        <dbReference type="ARBA" id="ARBA00022833"/>
    </source>
</evidence>
<keyword evidence="13 19" id="KW-0547">Nucleotide-binding</keyword>
<feature type="binding site" evidence="19">
    <location>
        <position position="275"/>
    </location>
    <ligand>
        <name>Zn(2+)</name>
        <dbReference type="ChEBI" id="CHEBI:29105"/>
    </ligand>
</feature>
<reference evidence="23" key="1">
    <citation type="submission" date="2011-02" db="EMBL/GenBank/DDBJ databases">
        <title>The complete genome of Planctomyces brasiliensis DSM 5305.</title>
        <authorList>
            <person name="Lucas S."/>
            <person name="Copeland A."/>
            <person name="Lapidus A."/>
            <person name="Bruce D."/>
            <person name="Goodwin L."/>
            <person name="Pitluck S."/>
            <person name="Kyrpides N."/>
            <person name="Mavromatis K."/>
            <person name="Pagani I."/>
            <person name="Ivanova N."/>
            <person name="Ovchinnikova G."/>
            <person name="Lu M."/>
            <person name="Detter J.C."/>
            <person name="Han C."/>
            <person name="Land M."/>
            <person name="Hauser L."/>
            <person name="Markowitz V."/>
            <person name="Cheng J.-F."/>
            <person name="Hugenholtz P."/>
            <person name="Woyke T."/>
            <person name="Wu D."/>
            <person name="Tindall B."/>
            <person name="Pomrenke H.G."/>
            <person name="Brambilla E."/>
            <person name="Klenk H.-P."/>
            <person name="Eisen J.A."/>
        </authorList>
    </citation>
    <scope>NUCLEOTIDE SEQUENCE [LARGE SCALE GENOMIC DNA]</scope>
    <source>
        <strain evidence="23">ATCC 49424 / DSM 5305 / JCM 21570 / NBRC 103401 / IFAM 1448</strain>
    </source>
</reference>
<evidence type="ECO:0000256" key="3">
    <source>
        <dbReference type="ARBA" id="ARBA00001947"/>
    </source>
</evidence>
<dbReference type="HOGENOM" id="CLU_001201_0_2_0"/>
<dbReference type="HAMAP" id="MF_00110">
    <property type="entry name" value="DHQ_synthase"/>
    <property type="match status" value="1"/>
</dbReference>
<dbReference type="GO" id="GO:0003856">
    <property type="term" value="F:3-dehydroquinate synthase activity"/>
    <property type="evidence" value="ECO:0007669"/>
    <property type="project" value="UniProtKB-UniRule"/>
</dbReference>
<keyword evidence="23" id="KW-1185">Reference proteome</keyword>
<keyword evidence="17 19" id="KW-0456">Lyase</keyword>
<dbReference type="GO" id="GO:0008652">
    <property type="term" value="P:amino acid biosynthetic process"/>
    <property type="evidence" value="ECO:0007669"/>
    <property type="project" value="UniProtKB-KW"/>
</dbReference>
<proteinExistence type="inferred from homology"/>
<evidence type="ECO:0000256" key="2">
    <source>
        <dbReference type="ARBA" id="ARBA00001911"/>
    </source>
</evidence>
<dbReference type="OrthoDB" id="9806583at2"/>
<dbReference type="InterPro" id="IPR030960">
    <property type="entry name" value="DHQS/DOIS_N"/>
</dbReference>
<keyword evidence="14 19" id="KW-0862">Zinc</keyword>
<comment type="subcellular location">
    <subcellularLocation>
        <location evidence="5 19">Cytoplasm</location>
    </subcellularLocation>
</comment>
<dbReference type="STRING" id="756272.Plabr_0041"/>
<dbReference type="InterPro" id="IPR056179">
    <property type="entry name" value="DHQS_C"/>
</dbReference>
<dbReference type="PIRSF" id="PIRSF001455">
    <property type="entry name" value="DHQ_synth"/>
    <property type="match status" value="1"/>
</dbReference>
<evidence type="ECO:0000256" key="9">
    <source>
        <dbReference type="ARBA" id="ARBA00017684"/>
    </source>
</evidence>
<keyword evidence="18 19" id="KW-0170">Cobalt</keyword>
<comment type="cofactor">
    <cofactor evidence="19">
        <name>Co(2+)</name>
        <dbReference type="ChEBI" id="CHEBI:48828"/>
    </cofactor>
    <cofactor evidence="19">
        <name>Zn(2+)</name>
        <dbReference type="ChEBI" id="CHEBI:29105"/>
    </cofactor>
    <text evidence="19">Binds 1 divalent metal cation per subunit. Can use either Co(2+) or Zn(2+).</text>
</comment>
<feature type="binding site" evidence="19">
    <location>
        <position position="211"/>
    </location>
    <ligand>
        <name>Zn(2+)</name>
        <dbReference type="ChEBI" id="CHEBI:29105"/>
    </ligand>
</feature>
<evidence type="ECO:0000256" key="12">
    <source>
        <dbReference type="ARBA" id="ARBA00022723"/>
    </source>
</evidence>
<evidence type="ECO:0000256" key="8">
    <source>
        <dbReference type="ARBA" id="ARBA00013031"/>
    </source>
</evidence>
<evidence type="ECO:0000313" key="23">
    <source>
        <dbReference type="Proteomes" id="UP000006860"/>
    </source>
</evidence>
<evidence type="ECO:0000256" key="10">
    <source>
        <dbReference type="ARBA" id="ARBA00022490"/>
    </source>
</evidence>
<dbReference type="NCBIfam" id="TIGR01357">
    <property type="entry name" value="aroB"/>
    <property type="match status" value="1"/>
</dbReference>
<feature type="binding site" evidence="19">
    <location>
        <position position="169"/>
    </location>
    <ligand>
        <name>NAD(+)</name>
        <dbReference type="ChEBI" id="CHEBI:57540"/>
    </ligand>
</feature>
<protein>
    <recommendedName>
        <fullName evidence="9 19">3-dehydroquinate synthase</fullName>
        <shortName evidence="19">DHQS</shortName>
        <ecNumber evidence="8 19">4.2.3.4</ecNumber>
    </recommendedName>
</protein>
<evidence type="ECO:0000256" key="15">
    <source>
        <dbReference type="ARBA" id="ARBA00023027"/>
    </source>
</evidence>
<dbReference type="InterPro" id="IPR016037">
    <property type="entry name" value="DHQ_synth_AroB"/>
</dbReference>
<sequence length="391" mass="42765">MNNDSSSQSQRAASSTADRSQVTVDLGARTYDIEIATDGWANLPHWLKNWTERFPHWKTDHPQGVVVTDSNVGKLYGEKLLPPLREAGWKLEKVTVPAGEGAKSAEQVSVIYDALVDMKADRKTVVIALGGGVVGDLSGFAAATYGRGIPFVQCPTTLLADVDSSVGGKVGINHPRGKNLIGAFHQPMGVYIDTTCMTSLPDRDYRSGLAEVVKYGVIMDANFFEELENNVAALNERNADVLRNVIAKCCRLKADVVEQDEMERSGLRAILNYGHTFAHAYEALSGYGELMHGEAVSIGMMDAAILSEKLGRVDRAFVDRQRQLLDSLHLPTRLPQELAKPAEDYIACMRLDKKSVAGQLRFILPTRLGHVETVADVPEELVTETLQEGQS</sequence>
<evidence type="ECO:0000256" key="6">
    <source>
        <dbReference type="ARBA" id="ARBA00004661"/>
    </source>
</evidence>
<name>F0SLI9_RUBBR</name>
<dbReference type="Gene3D" id="1.20.1090.10">
    <property type="entry name" value="Dehydroquinate synthase-like - alpha domain"/>
    <property type="match status" value="1"/>
</dbReference>
<dbReference type="KEGG" id="pbs:Plabr_0041"/>
<dbReference type="GO" id="GO:0009073">
    <property type="term" value="P:aromatic amino acid family biosynthetic process"/>
    <property type="evidence" value="ECO:0007669"/>
    <property type="project" value="UniProtKB-KW"/>
</dbReference>
<evidence type="ECO:0000256" key="13">
    <source>
        <dbReference type="ARBA" id="ARBA00022741"/>
    </source>
</evidence>
<comment type="cofactor">
    <cofactor evidence="3">
        <name>Zn(2+)</name>
        <dbReference type="ChEBI" id="CHEBI:29105"/>
    </cofactor>
</comment>
<evidence type="ECO:0000256" key="18">
    <source>
        <dbReference type="ARBA" id="ARBA00023285"/>
    </source>
</evidence>
<dbReference type="PANTHER" id="PTHR43622">
    <property type="entry name" value="3-DEHYDROQUINATE SYNTHASE"/>
    <property type="match status" value="1"/>
</dbReference>
<evidence type="ECO:0000259" key="20">
    <source>
        <dbReference type="Pfam" id="PF01761"/>
    </source>
</evidence>
<dbReference type="EMBL" id="CP002546">
    <property type="protein sequence ID" value="ADY57672.1"/>
    <property type="molecule type" value="Genomic_DNA"/>
</dbReference>
<dbReference type="PANTHER" id="PTHR43622:SF7">
    <property type="entry name" value="3-DEHYDROQUINATE SYNTHASE, CHLOROPLASTIC"/>
    <property type="match status" value="1"/>
</dbReference>
<dbReference type="Pfam" id="PF24621">
    <property type="entry name" value="DHQS_C"/>
    <property type="match status" value="1"/>
</dbReference>
<evidence type="ECO:0000256" key="19">
    <source>
        <dbReference type="HAMAP-Rule" id="MF_00110"/>
    </source>
</evidence>
<evidence type="ECO:0000256" key="17">
    <source>
        <dbReference type="ARBA" id="ARBA00023239"/>
    </source>
</evidence>
<keyword evidence="10 19" id="KW-0963">Cytoplasm</keyword>
<dbReference type="GO" id="GO:0009423">
    <property type="term" value="P:chorismate biosynthetic process"/>
    <property type="evidence" value="ECO:0007669"/>
    <property type="project" value="UniProtKB-UniRule"/>
</dbReference>
<dbReference type="RefSeq" id="WP_013626416.1">
    <property type="nucleotide sequence ID" value="NC_015174.1"/>
</dbReference>
<keyword evidence="16 19" id="KW-0057">Aromatic amino acid biosynthesis</keyword>
<dbReference type="Proteomes" id="UP000006860">
    <property type="component" value="Chromosome"/>
</dbReference>
<evidence type="ECO:0000313" key="22">
    <source>
        <dbReference type="EMBL" id="ADY57672.1"/>
    </source>
</evidence>
<feature type="domain" description="3-dehydroquinate synthase N-terminal" evidence="20">
    <location>
        <begin position="94"/>
        <end position="206"/>
    </location>
</feature>
<comment type="similarity">
    <text evidence="7 19">Belongs to the sugar phosphate cyclases superfamily. Dehydroquinate synthase family.</text>
</comment>
<keyword evidence="11 19" id="KW-0028">Amino-acid biosynthesis</keyword>
<comment type="caution">
    <text evidence="19">Lacks conserved residue(s) required for the propagation of feature annotation.</text>
</comment>
<accession>F0SLI9</accession>
<comment type="pathway">
    <text evidence="6 19">Metabolic intermediate biosynthesis; chorismate biosynthesis; chorismate from D-erythrose 4-phosphate and phosphoenolpyruvate: step 2/7.</text>
</comment>
<evidence type="ECO:0000256" key="5">
    <source>
        <dbReference type="ARBA" id="ARBA00004496"/>
    </source>
</evidence>
<feature type="domain" description="3-dehydroquinate synthase C-terminal" evidence="21">
    <location>
        <begin position="208"/>
        <end position="355"/>
    </location>
</feature>
<dbReference type="CDD" id="cd08195">
    <property type="entry name" value="DHQS"/>
    <property type="match status" value="1"/>
</dbReference>
<feature type="binding site" evidence="19">
    <location>
        <begin position="132"/>
        <end position="136"/>
    </location>
    <ligand>
        <name>NAD(+)</name>
        <dbReference type="ChEBI" id="CHEBI:57540"/>
    </ligand>
</feature>
<keyword evidence="15 19" id="KW-0520">NAD</keyword>
<dbReference type="Gene3D" id="3.40.50.1970">
    <property type="match status" value="1"/>
</dbReference>
<evidence type="ECO:0000256" key="7">
    <source>
        <dbReference type="ARBA" id="ARBA00005412"/>
    </source>
</evidence>
<feature type="binding site" evidence="19">
    <location>
        <position position="292"/>
    </location>
    <ligand>
        <name>Zn(2+)</name>
        <dbReference type="ChEBI" id="CHEBI:29105"/>
    </ligand>
</feature>
<feature type="binding site" evidence="19">
    <location>
        <begin position="156"/>
        <end position="157"/>
    </location>
    <ligand>
        <name>NAD(+)</name>
        <dbReference type="ChEBI" id="CHEBI:57540"/>
    </ligand>
</feature>
<comment type="function">
    <text evidence="4 19">Catalyzes the conversion of 3-deoxy-D-arabino-heptulosonate 7-phosphate (DAHP) to dehydroquinate (DHQ).</text>
</comment>
<evidence type="ECO:0000256" key="11">
    <source>
        <dbReference type="ARBA" id="ARBA00022605"/>
    </source>
</evidence>
<dbReference type="Pfam" id="PF01761">
    <property type="entry name" value="DHQ_synthase"/>
    <property type="match status" value="1"/>
</dbReference>
<dbReference type="GO" id="GO:0005737">
    <property type="term" value="C:cytoplasm"/>
    <property type="evidence" value="ECO:0007669"/>
    <property type="project" value="UniProtKB-SubCell"/>
</dbReference>
<evidence type="ECO:0000256" key="4">
    <source>
        <dbReference type="ARBA" id="ARBA00003485"/>
    </source>
</evidence>